<dbReference type="STRING" id="42256.RradSPS_2689"/>
<dbReference type="Pfam" id="PF13826">
    <property type="entry name" value="Monooxy_af470-like"/>
    <property type="match status" value="1"/>
</dbReference>
<gene>
    <name evidence="1" type="ORF">RradSPS_2689</name>
    <name evidence="2" type="ORF">SIL72_01075</name>
</gene>
<name>A0A023X682_RUBRA</name>
<dbReference type="InterPro" id="IPR025444">
    <property type="entry name" value="Monooxy_af470"/>
</dbReference>
<organism evidence="1 3">
    <name type="scientific">Rubrobacter radiotolerans</name>
    <name type="common">Arthrobacter radiotolerans</name>
    <dbReference type="NCBI Taxonomy" id="42256"/>
    <lineage>
        <taxon>Bacteria</taxon>
        <taxon>Bacillati</taxon>
        <taxon>Actinomycetota</taxon>
        <taxon>Rubrobacteria</taxon>
        <taxon>Rubrobacterales</taxon>
        <taxon>Rubrobacteraceae</taxon>
        <taxon>Rubrobacter</taxon>
    </lineage>
</organism>
<dbReference type="Proteomes" id="UP000025229">
    <property type="component" value="Chromosome"/>
</dbReference>
<evidence type="ECO:0000313" key="2">
    <source>
        <dbReference type="EMBL" id="MDX5892610.1"/>
    </source>
</evidence>
<proteinExistence type="predicted"/>
<dbReference type="EMBL" id="JAWXXX010000001">
    <property type="protein sequence ID" value="MDX5892610.1"/>
    <property type="molecule type" value="Genomic_DNA"/>
</dbReference>
<dbReference type="eggNOG" id="ENOG5030N64">
    <property type="taxonomic scope" value="Bacteria"/>
</dbReference>
<dbReference type="HOGENOM" id="CLU_109716_0_0_11"/>
<dbReference type="InterPro" id="IPR011008">
    <property type="entry name" value="Dimeric_a/b-barrel"/>
</dbReference>
<protein>
    <submittedName>
        <fullName evidence="2">DUF4188 domain-containing protein</fullName>
    </submittedName>
</protein>
<dbReference type="KEGG" id="rrd:RradSPS_2689"/>
<evidence type="ECO:0000313" key="1">
    <source>
        <dbReference type="EMBL" id="AHY47972.1"/>
    </source>
</evidence>
<dbReference type="SUPFAM" id="SSF54909">
    <property type="entry name" value="Dimeric alpha+beta barrel"/>
    <property type="match status" value="1"/>
</dbReference>
<dbReference type="EMBL" id="CP007514">
    <property type="protein sequence ID" value="AHY47972.1"/>
    <property type="molecule type" value="Genomic_DNA"/>
</dbReference>
<reference evidence="1 3" key="1">
    <citation type="submission" date="2014-03" db="EMBL/GenBank/DDBJ databases">
        <title>Complete genome sequence of the Radio-Resistant Rubrobacter radiotolerans RSPS-4.</title>
        <authorList>
            <person name="Egas C.C."/>
            <person name="Barroso C.C."/>
            <person name="Froufe H.J.C."/>
            <person name="Pacheco J.J."/>
            <person name="Albuquerque L.L."/>
            <person name="da Costa M.M.S."/>
        </authorList>
    </citation>
    <scope>NUCLEOTIDE SEQUENCE [LARGE SCALE GENOMIC DNA]</scope>
    <source>
        <strain evidence="1 3">RSPS-4</strain>
    </source>
</reference>
<dbReference type="PATRIC" id="fig|42256.3.peg.2740"/>
<dbReference type="Proteomes" id="UP001281130">
    <property type="component" value="Unassembled WGS sequence"/>
</dbReference>
<keyword evidence="3" id="KW-1185">Reference proteome</keyword>
<dbReference type="AlphaFoldDB" id="A0A023X682"/>
<accession>A0A023X682</accession>
<reference evidence="2" key="2">
    <citation type="submission" date="2023-11" db="EMBL/GenBank/DDBJ databases">
        <title>MicrobeMod: A computational toolkit for identifying prokaryotic methylation and restriction-modification with nanopore sequencing.</title>
        <authorList>
            <person name="Crits-Christoph A."/>
            <person name="Kang S.C."/>
            <person name="Lee H."/>
            <person name="Ostrov N."/>
        </authorList>
    </citation>
    <scope>NUCLEOTIDE SEQUENCE</scope>
    <source>
        <strain evidence="2">ATCC 51242</strain>
    </source>
</reference>
<evidence type="ECO:0000313" key="3">
    <source>
        <dbReference type="Proteomes" id="UP000025229"/>
    </source>
</evidence>
<sequence>MSPEEQRRYTAMREEPFVVFLIGMRINSFLAVRRWLPTLRAMGPMLRELYAHPEKGFLGAELFFNLRGPMVIQYWRSFEDLEKFARNPNDPHLPAWRRFNAEVRDGSVGVWHETYLVEPGGYEAIYNGVPAFGLARATERVPAVGGLASARGRRKSSLPEQG</sequence>